<dbReference type="InterPro" id="IPR036397">
    <property type="entry name" value="RNaseH_sf"/>
</dbReference>
<dbReference type="Proteomes" id="UP000483286">
    <property type="component" value="Unassembled WGS sequence"/>
</dbReference>
<organism evidence="3 4">
    <name type="scientific">Deinococcus arboris</name>
    <dbReference type="NCBI Taxonomy" id="2682977"/>
    <lineage>
        <taxon>Bacteria</taxon>
        <taxon>Thermotogati</taxon>
        <taxon>Deinococcota</taxon>
        <taxon>Deinococci</taxon>
        <taxon>Deinococcales</taxon>
        <taxon>Deinococcaceae</taxon>
        <taxon>Deinococcus</taxon>
    </lineage>
</organism>
<protein>
    <submittedName>
        <fullName evidence="3">DDE-type integrase/transposase/recombinase</fullName>
    </submittedName>
</protein>
<evidence type="ECO:0000313" key="3">
    <source>
        <dbReference type="EMBL" id="MVN86567.1"/>
    </source>
</evidence>
<dbReference type="Gene3D" id="1.10.10.60">
    <property type="entry name" value="Homeodomain-like"/>
    <property type="match status" value="1"/>
</dbReference>
<dbReference type="GO" id="GO:0015074">
    <property type="term" value="P:DNA integration"/>
    <property type="evidence" value="ECO:0007669"/>
    <property type="project" value="InterPro"/>
</dbReference>
<evidence type="ECO:0000259" key="2">
    <source>
        <dbReference type="PROSITE" id="PS50994"/>
    </source>
</evidence>
<dbReference type="InterPro" id="IPR015378">
    <property type="entry name" value="Transposase-like_Mu_C"/>
</dbReference>
<dbReference type="InterPro" id="IPR012337">
    <property type="entry name" value="RNaseH-like_sf"/>
</dbReference>
<dbReference type="Gene3D" id="3.30.420.10">
    <property type="entry name" value="Ribonuclease H-like superfamily/Ribonuclease H"/>
    <property type="match status" value="1"/>
</dbReference>
<dbReference type="PROSITE" id="PS50994">
    <property type="entry name" value="INTEGRASE"/>
    <property type="match status" value="1"/>
</dbReference>
<feature type="domain" description="Integrase catalytic" evidence="2">
    <location>
        <begin position="230"/>
        <end position="438"/>
    </location>
</feature>
<proteinExistence type="predicted"/>
<evidence type="ECO:0000256" key="1">
    <source>
        <dbReference type="SAM" id="MobiDB-lite"/>
    </source>
</evidence>
<reference evidence="3 4" key="1">
    <citation type="submission" date="2019-12" db="EMBL/GenBank/DDBJ databases">
        <title>Deinococcus sp. HMF7620 Genome sequencing and assembly.</title>
        <authorList>
            <person name="Kang H."/>
            <person name="Kim H."/>
            <person name="Joh K."/>
        </authorList>
    </citation>
    <scope>NUCLEOTIDE SEQUENCE [LARGE SCALE GENOMIC DNA]</scope>
    <source>
        <strain evidence="3 4">HMF7620</strain>
    </source>
</reference>
<name>A0A7C9HRA8_9DEIO</name>
<dbReference type="InterPro" id="IPR001584">
    <property type="entry name" value="Integrase_cat-core"/>
</dbReference>
<accession>A0A7C9HRA8</accession>
<gene>
    <name evidence="3" type="ORF">GO986_07285</name>
</gene>
<feature type="compositionally biased region" description="Basic residues" evidence="1">
    <location>
        <begin position="584"/>
        <end position="597"/>
    </location>
</feature>
<dbReference type="SUPFAM" id="SSF53098">
    <property type="entry name" value="Ribonuclease H-like"/>
    <property type="match status" value="1"/>
</dbReference>
<dbReference type="AlphaFoldDB" id="A0A7C9HRA8"/>
<dbReference type="EMBL" id="WQLB01000007">
    <property type="protein sequence ID" value="MVN86567.1"/>
    <property type="molecule type" value="Genomic_DNA"/>
</dbReference>
<dbReference type="Pfam" id="PF09299">
    <property type="entry name" value="Mu-transpos_C"/>
    <property type="match status" value="1"/>
</dbReference>
<dbReference type="GO" id="GO:0003676">
    <property type="term" value="F:nucleic acid binding"/>
    <property type="evidence" value="ECO:0007669"/>
    <property type="project" value="InterPro"/>
</dbReference>
<sequence length="636" mass="73462">MTPDKESSAEVPRNIHLLNGQIIEHRRQRYAVVQVLDVETVLLRHLITGTVERVPLSAIQPAVEATSGPGNMPDLLTVPDEDWTTAQRRFEIIRPLLERHPYERTRFLIEERAAEFDLHAATLYRWMALYQASRQLSSLMPKTRKDKGSYKLPEGVESVVQEVINQFYLTPQRRSIQSTCLEVMRLCRERGLEAPHYNTVRNRIAERTQYVQVAKRLGKKTAENRFRPHVAEFPGADYPLSVIQIDHTKLDVILVDYHHRLPLGRPWLTLALDLRTRLVAGYWLSFDAPSALSVGLCLLSVILPKSGLLAKHGLDAKWPIQGLPRTIHLDNAKEFHGQMLERACQQYGIDIQYRPKGQPHMGGHIERMMDTLATLIHELPGTTFHHPKDRGEYRSEAQAAFTLAEFEQVLLTQITRVYHERFHQGIQTTPLKRYELDVLGTSSRPGLGLVLPNVDLARLKYDFLPFFEHTIQNYGILYKHIHYFADVLKPWIDASDPGYPQRKRKFLSRYDPRDMSTIYFYDPELQQYFPIPFRDSSRPAQVSLWELRAATQRVREEGKAQVDEDTIFAAYAELRRMEAAAKQATKRQRRHQQRRATHTPVHQEVEIGQPLVQPSSSMDEDLPELEGFDDVEVVFG</sequence>
<feature type="region of interest" description="Disordered" evidence="1">
    <location>
        <begin position="583"/>
        <end position="602"/>
    </location>
</feature>
<evidence type="ECO:0000313" key="4">
    <source>
        <dbReference type="Proteomes" id="UP000483286"/>
    </source>
</evidence>
<dbReference type="RefSeq" id="WP_157458620.1">
    <property type="nucleotide sequence ID" value="NZ_WQLB01000007.1"/>
</dbReference>
<comment type="caution">
    <text evidence="3">The sequence shown here is derived from an EMBL/GenBank/DDBJ whole genome shotgun (WGS) entry which is preliminary data.</text>
</comment>
<keyword evidence="4" id="KW-1185">Reference proteome</keyword>